<dbReference type="STRING" id="762982.HMPREF9442_00788"/>
<evidence type="ECO:0000256" key="1">
    <source>
        <dbReference type="SAM" id="MobiDB-lite"/>
    </source>
</evidence>
<feature type="region of interest" description="Disordered" evidence="1">
    <location>
        <begin position="147"/>
        <end position="174"/>
    </location>
</feature>
<sequence>MPCGKGGMMNFNFKYWGVLACVLGYVGMSLSAKVERATVYIFGFSASFTDSVVYITDIQQLDSAYIETKYDFLMDRAVYSDQLQTYLEAVKQMPNSTCAVFFHTKKSKLMEEYDKIRKQYGSDGSVMLKELTDGSFKFQSPVYEPPVKAVPESAEPKATKKEKRRKASKDKPEK</sequence>
<comment type="caution">
    <text evidence="2">The sequence shown here is derived from an EMBL/GenBank/DDBJ whole genome shotgun (WGS) entry which is preliminary data.</text>
</comment>
<reference evidence="2 3" key="1">
    <citation type="submission" date="2011-02" db="EMBL/GenBank/DDBJ databases">
        <authorList>
            <person name="Weinstock G."/>
            <person name="Sodergren E."/>
            <person name="Clifton S."/>
            <person name="Fulton L."/>
            <person name="Fulton B."/>
            <person name="Courtney L."/>
            <person name="Fronick C."/>
            <person name="Harrison M."/>
            <person name="Strong C."/>
            <person name="Farmer C."/>
            <person name="Delahaunty K."/>
            <person name="Markovic C."/>
            <person name="Hall O."/>
            <person name="Minx P."/>
            <person name="Tomlinson C."/>
            <person name="Mitreva M."/>
            <person name="Hou S."/>
            <person name="Chen J."/>
            <person name="Wollam A."/>
            <person name="Pepin K.H."/>
            <person name="Johnson M."/>
            <person name="Bhonagiri V."/>
            <person name="Zhang X."/>
            <person name="Suruliraj S."/>
            <person name="Warren W."/>
            <person name="Chinwalla A."/>
            <person name="Mardis E.R."/>
            <person name="Wilson R.K."/>
        </authorList>
    </citation>
    <scope>NUCLEOTIDE SEQUENCE [LARGE SCALE GENOMIC DNA]</scope>
    <source>
        <strain evidence="2 3">YIT 11841</strain>
    </source>
</reference>
<protein>
    <submittedName>
        <fullName evidence="2">Uncharacterized protein</fullName>
    </submittedName>
</protein>
<gene>
    <name evidence="2" type="ORF">HMPREF9442_00788</name>
</gene>
<evidence type="ECO:0000313" key="3">
    <source>
        <dbReference type="Proteomes" id="UP000005546"/>
    </source>
</evidence>
<dbReference type="Proteomes" id="UP000005546">
    <property type="component" value="Unassembled WGS sequence"/>
</dbReference>
<dbReference type="HOGENOM" id="CLU_116702_0_0_10"/>
<dbReference type="OrthoDB" id="1081826at2"/>
<dbReference type="AlphaFoldDB" id="F3QRI7"/>
<name>F3QRI7_9BACT</name>
<keyword evidence="3" id="KW-1185">Reference proteome</keyword>
<proteinExistence type="predicted"/>
<dbReference type="eggNOG" id="ENOG5033UYK">
    <property type="taxonomic scope" value="Bacteria"/>
</dbReference>
<evidence type="ECO:0000313" key="2">
    <source>
        <dbReference type="EMBL" id="EGG56117.1"/>
    </source>
</evidence>
<organism evidence="2 3">
    <name type="scientific">Paraprevotella xylaniphila YIT 11841</name>
    <dbReference type="NCBI Taxonomy" id="762982"/>
    <lineage>
        <taxon>Bacteria</taxon>
        <taxon>Pseudomonadati</taxon>
        <taxon>Bacteroidota</taxon>
        <taxon>Bacteroidia</taxon>
        <taxon>Bacteroidales</taxon>
        <taxon>Prevotellaceae</taxon>
        <taxon>Paraprevotella</taxon>
    </lineage>
</organism>
<dbReference type="EMBL" id="AFBR01000021">
    <property type="protein sequence ID" value="EGG56117.1"/>
    <property type="molecule type" value="Genomic_DNA"/>
</dbReference>
<accession>F3QRI7</accession>